<organism evidence="1">
    <name type="scientific">Tetraselmis sp. GSL018</name>
    <dbReference type="NCBI Taxonomy" id="582737"/>
    <lineage>
        <taxon>Eukaryota</taxon>
        <taxon>Viridiplantae</taxon>
        <taxon>Chlorophyta</taxon>
        <taxon>core chlorophytes</taxon>
        <taxon>Chlorodendrophyceae</taxon>
        <taxon>Chlorodendrales</taxon>
        <taxon>Chlorodendraceae</taxon>
        <taxon>Tetraselmis</taxon>
    </lineage>
</organism>
<dbReference type="PROSITE" id="PS51386">
    <property type="entry name" value="RINT1_TIP20"/>
    <property type="match status" value="1"/>
</dbReference>
<dbReference type="PANTHER" id="PTHR13520:SF0">
    <property type="entry name" value="RAD50-INTERACTING PROTEIN 1"/>
    <property type="match status" value="1"/>
</dbReference>
<dbReference type="GO" id="GO:0006890">
    <property type="term" value="P:retrograde vesicle-mediated transport, Golgi to endoplasmic reticulum"/>
    <property type="evidence" value="ECO:0007669"/>
    <property type="project" value="InterPro"/>
</dbReference>
<protein>
    <submittedName>
        <fullName evidence="1">Uncharacterized protein</fullName>
    </submittedName>
</protein>
<reference evidence="1" key="1">
    <citation type="submission" date="2014-05" db="EMBL/GenBank/DDBJ databases">
        <title>The transcriptome of the halophilic microalga Tetraselmis sp. GSL018 isolated from the Great Salt Lake, Utah.</title>
        <authorList>
            <person name="Jinkerson R.E."/>
            <person name="D'Adamo S."/>
            <person name="Posewitz M.C."/>
        </authorList>
    </citation>
    <scope>NUCLEOTIDE SEQUENCE</scope>
    <source>
        <strain evidence="1">GSL018</strain>
    </source>
</reference>
<gene>
    <name evidence="1" type="ORF">TSPGSL018_4050</name>
</gene>
<dbReference type="GO" id="GO:0006888">
    <property type="term" value="P:endoplasmic reticulum to Golgi vesicle-mediated transport"/>
    <property type="evidence" value="ECO:0007669"/>
    <property type="project" value="InterPro"/>
</dbReference>
<dbReference type="AlphaFoldDB" id="A0A061SJF9"/>
<dbReference type="InterPro" id="IPR007528">
    <property type="entry name" value="RINT1_Tip20"/>
</dbReference>
<accession>A0A061SJF9</accession>
<dbReference type="Gene3D" id="1.20.58.670">
    <property type="entry name" value="Dsl1p vesicle tethering complex, Tip20p subunit, domain D"/>
    <property type="match status" value="1"/>
</dbReference>
<name>A0A061SJF9_9CHLO</name>
<sequence length="707" mass="76027">MGVDAREDMDSLEARLQDARAAVQARCSEAGKSLGHSRLQANTQNLDASLAELEILFAGQHLAQATLKMQQRLKELETSVRELNQLDHEESLPGAFDELARRAVGISSSVASLRSSLHPLLSRAAPRGLEELADHATAVSGRLEDVLGLLRGVLSSAFSARLLEAGWPPALGDPPGKLESSGADLLDALWGLAGLLVEAQRGSEPRAFEKDSALPRPRLWVAQLLLEPLEQRLRFHFAGGKETARVDKPEWMFSHALRLAKEAAPEAAALNGAVQERGLPEGYSLPVEIAEGIREAVRGTLASHYLPALLELSRPELWLHLVDEALSFEKELAPLRWEPDLDDEEVFLGPPAWADDSCLNALVSDSRFMAAWEKAELEEARRQMDEATAGEGCWVGAGAEWERSSTAWKAEFWPSAAAEGALGVLRALLKRAACLPAPEAPASFCAHVVAPAAAGFSGALERLAEMFQDLSSEAWAPNVAGACCAAHYLDHHLRELAPLCLPDGPGRGAVEQTAARFAAFSRKWALKLAASVTQRLLEAAGPYRSAAATFASEGDPSAGGGPAEMSRLWAPVVQQLQETLHRLSGMLDSVVFREVWRAVAAAVNQILYNDIATEAQFSREGAERFAADCKAIVSVFKPFAPRPGAHFKELREACKLLLLGEDEAEALEAALDGGEAGGEGPAGMLRALGIRCLNADQAECVLGQRLW</sequence>
<dbReference type="GO" id="GO:0070939">
    <property type="term" value="C:Dsl1/NZR complex"/>
    <property type="evidence" value="ECO:0007669"/>
    <property type="project" value="InterPro"/>
</dbReference>
<dbReference type="PANTHER" id="PTHR13520">
    <property type="entry name" value="RAD50-INTERACTING PROTEIN 1 RINT-1"/>
    <property type="match status" value="1"/>
</dbReference>
<evidence type="ECO:0000313" key="1">
    <source>
        <dbReference type="EMBL" id="JAC83149.1"/>
    </source>
</evidence>
<dbReference type="InterPro" id="IPR042044">
    <property type="entry name" value="EXOC6PINT-1/Sec15/Tip20_C_dom2"/>
</dbReference>
<proteinExistence type="predicted"/>
<dbReference type="GO" id="GO:0060628">
    <property type="term" value="P:regulation of ER to Golgi vesicle-mediated transport"/>
    <property type="evidence" value="ECO:0007669"/>
    <property type="project" value="TreeGrafter"/>
</dbReference>
<dbReference type="Pfam" id="PF04437">
    <property type="entry name" value="RINT1_TIP1"/>
    <property type="match status" value="2"/>
</dbReference>
<dbReference type="EMBL" id="GBEZ01001862">
    <property type="protein sequence ID" value="JAC83149.1"/>
    <property type="molecule type" value="Transcribed_RNA"/>
</dbReference>